<dbReference type="Gene3D" id="2.160.20.110">
    <property type="match status" value="2"/>
</dbReference>
<evidence type="ECO:0000313" key="2">
    <source>
        <dbReference type="Proteomes" id="UP000384372"/>
    </source>
</evidence>
<proteinExistence type="predicted"/>
<name>A0A6A7WDU4_9BACT</name>
<dbReference type="Gene3D" id="2.60.120.380">
    <property type="match status" value="1"/>
</dbReference>
<dbReference type="RefSeq" id="WP_158464152.1">
    <property type="nucleotide sequence ID" value="NZ_VZAD01000087.1"/>
</dbReference>
<comment type="caution">
    <text evidence="1">The sequence shown here is derived from an EMBL/GenBank/DDBJ whole genome shotgun (WGS) entry which is preliminary data.</text>
</comment>
<dbReference type="Proteomes" id="UP000384372">
    <property type="component" value="Unassembled WGS sequence"/>
</dbReference>
<evidence type="ECO:0008006" key="3">
    <source>
        <dbReference type="Google" id="ProtNLM"/>
    </source>
</evidence>
<organism evidence="1 2">
    <name type="scientific">Segatella copri</name>
    <dbReference type="NCBI Taxonomy" id="165179"/>
    <lineage>
        <taxon>Bacteria</taxon>
        <taxon>Pseudomonadati</taxon>
        <taxon>Bacteroidota</taxon>
        <taxon>Bacteroidia</taxon>
        <taxon>Bacteroidales</taxon>
        <taxon>Prevotellaceae</taxon>
        <taxon>Segatella</taxon>
    </lineage>
</organism>
<accession>A0A6A7WDU4</accession>
<reference evidence="1 2" key="1">
    <citation type="submission" date="2019-09" db="EMBL/GenBank/DDBJ databases">
        <title>Distinct polysaccharide growth profiles of human intestinal Prevotella copri isolates.</title>
        <authorList>
            <person name="Fehlner-Peach H."/>
            <person name="Magnabosco C."/>
            <person name="Raghavan V."/>
            <person name="Scher J.U."/>
            <person name="Tett A."/>
            <person name="Cox L.M."/>
            <person name="Gottsegen C."/>
            <person name="Watters A."/>
            <person name="Wiltshire- Gordon J.D."/>
            <person name="Segata N."/>
            <person name="Bonneau R."/>
            <person name="Littman D.R."/>
        </authorList>
    </citation>
    <scope>NUCLEOTIDE SEQUENCE [LARGE SCALE GENOMIC DNA]</scope>
    <source>
        <strain evidence="2">iAQ1173</strain>
    </source>
</reference>
<keyword evidence="2" id="KW-1185">Reference proteome</keyword>
<dbReference type="OrthoDB" id="1097396at2"/>
<protein>
    <recommendedName>
        <fullName evidence="3">GLUG domain-containing protein</fullName>
    </recommendedName>
</protein>
<gene>
    <name evidence="1" type="ORF">F7D20_11485</name>
</gene>
<dbReference type="EMBL" id="VZAD01000087">
    <property type="protein sequence ID" value="MQP12561.1"/>
    <property type="molecule type" value="Genomic_DNA"/>
</dbReference>
<evidence type="ECO:0000313" key="1">
    <source>
        <dbReference type="EMBL" id="MQP12561.1"/>
    </source>
</evidence>
<sequence>MKKKQLHKPKWLVMMLLLVMAILMPYEGAWAQTKPTRGNGSVDNPYEISTAAELAWFRDYVNNESQYASATLIADIDLSEFCHAADAATNTEELSWDPIGNGRMYCGTFDGNGKTIRNLYINSTIMNKGFFGYANSGSIKNITFDNAKVKNTHYNGTGILTGVFEKCTIENIKTLANCSVEGTYNTGGIAGIGTGNISNCENRAMVNGTNNVGGIVGNSSDNTISSCANYGAVTGTESNVGGMVGFFISGTIQNCANYGDISGADCVGNQIGYASICNLNNVLGIGNVTATTSQSGLLAGVIWDSSSTAAGILAYNSSAKLTINGIEQTGDAVKAIGISSLSSTGRIKAFTAEQLKSGLVAFLLQGNGSESAKWGQKLNTDDYPILGSTNKVYSDRPMIMKCSGELEGTGTFTNTKPAQEGTFTMQHSNSIIHHESVDVTCTVDGTIEYWECDVCNETYLDEKLTQPVGNIIKEAATGHNYDENDKCTKCQKEIQFVKLGNNNITIEKVFGKKSKISGYNLYKFTAPEDGMLEVTADSHGEDTYGTLWDSRTAAKYLIKKGSGNGWDFKITYEVKKGTTYYIGAREDDGDAIEGEVTLNVKLISNQPPTGVTGNGTEAEPFILKTADHLAWIRDYVNAGKTSACAKIADDVEVIDMSSVCHKADAEKQVAELSWTPIGSKKYQGTFDGNGKTIRNLFISSTSNEIGFFGCAADCRIKNITFDNAKVKGNDNSSTGILAGYAGSCVIEKIKTTGNCSVEGNYDTGGIAGRANGNISNCENHAIVKGLHSVGGIVGICFDSGNSITSCANYGEITGTEDFVGGIIGYFGEGSLQNSANNGNISGNARVGNLIGYANICNINNVLGIGNITANYADCNGLIVGYIVDASSSASGILAYNSSAKMTIGGTELTGDAVVAIGSGSLTYPEGKNEVDVVKAFTPEQLKSGEVAYLLNGNKSEGELAWYQKLGTDAYPVLTAAEGNTVYHGSYRYCDNTTASYSNSSSENELVHVASATLASPEHDANEHIYNMGCRNEKCAAHKYVADKAGNIVVTKDANNKFVAAEDLTLVDGEDFKDYEAFTSKTISYSRNIPEGAAWGTLCLPFAIDLSQEAECDFYRLTGIDASKECITIESYEEGVIPAGTPVLFKMKEGETVLSLSAVGADIVTAPLSGNRSDVNLVGSFVQISGENLAASDYVIGEDQFCRVSDLHDAATILPMRAYLHPSDASLTSVAKLSIGKNDGSTAIDHLNAISRDADAEYYDASGRRTHGLQKGLNIVKHDGKTYKIMVK</sequence>